<dbReference type="PANTHER" id="PTHR36167:SF3">
    <property type="entry name" value="C2H2 FINGER DOMAIN TRANSCRIPTION FACTOR (EUROFUNG)-RELATED"/>
    <property type="match status" value="1"/>
</dbReference>
<keyword evidence="3" id="KW-1185">Reference proteome</keyword>
<dbReference type="InterPro" id="IPR039327">
    <property type="entry name" value="CON7-like"/>
</dbReference>
<accession>A0A7D8YVZ9</accession>
<dbReference type="GO" id="GO:0006355">
    <property type="term" value="P:regulation of DNA-templated transcription"/>
    <property type="evidence" value="ECO:0007669"/>
    <property type="project" value="InterPro"/>
</dbReference>
<dbReference type="PANTHER" id="PTHR36167">
    <property type="entry name" value="C2H2 FINGER DOMAIN TRANSCRIPTION FACTOR (EUROFUNG)-RELATED"/>
    <property type="match status" value="1"/>
</dbReference>
<protein>
    <recommendedName>
        <fullName evidence="4">Fungal N-terminal domain-containing protein</fullName>
    </recommendedName>
</protein>
<gene>
    <name evidence="2" type="ORF">LCER1_G002871</name>
</gene>
<proteinExistence type="predicted"/>
<dbReference type="EMBL" id="QGMG01000165">
    <property type="protein sequence ID" value="TVY56375.1"/>
    <property type="molecule type" value="Genomic_DNA"/>
</dbReference>
<organism evidence="2 3">
    <name type="scientific">Lachnellula cervina</name>
    <dbReference type="NCBI Taxonomy" id="1316786"/>
    <lineage>
        <taxon>Eukaryota</taxon>
        <taxon>Fungi</taxon>
        <taxon>Dikarya</taxon>
        <taxon>Ascomycota</taxon>
        <taxon>Pezizomycotina</taxon>
        <taxon>Leotiomycetes</taxon>
        <taxon>Helotiales</taxon>
        <taxon>Lachnaceae</taxon>
        <taxon>Lachnellula</taxon>
    </lineage>
</organism>
<evidence type="ECO:0008006" key="4">
    <source>
        <dbReference type="Google" id="ProtNLM"/>
    </source>
</evidence>
<name>A0A7D8YVZ9_9HELO</name>
<feature type="compositionally biased region" description="Low complexity" evidence="1">
    <location>
        <begin position="375"/>
        <end position="387"/>
    </location>
</feature>
<dbReference type="AlphaFoldDB" id="A0A7D8YVZ9"/>
<dbReference type="OrthoDB" id="5431013at2759"/>
<evidence type="ECO:0000256" key="1">
    <source>
        <dbReference type="SAM" id="MobiDB-lite"/>
    </source>
</evidence>
<feature type="region of interest" description="Disordered" evidence="1">
    <location>
        <begin position="676"/>
        <end position="706"/>
    </location>
</feature>
<feature type="region of interest" description="Disordered" evidence="1">
    <location>
        <begin position="204"/>
        <end position="230"/>
    </location>
</feature>
<feature type="compositionally biased region" description="Basic and acidic residues" evidence="1">
    <location>
        <begin position="791"/>
        <end position="801"/>
    </location>
</feature>
<reference evidence="2 3" key="1">
    <citation type="submission" date="2018-05" db="EMBL/GenBank/DDBJ databases">
        <title>Whole genome sequencing for identification of molecular markers to develop diagnostic detection tools for the regulated plant pathogen Lachnellula willkommii.</title>
        <authorList>
            <person name="Giroux E."/>
            <person name="Bilodeau G."/>
        </authorList>
    </citation>
    <scope>NUCLEOTIDE SEQUENCE [LARGE SCALE GENOMIC DNA]</scope>
    <source>
        <strain evidence="2 3">CBS 625.97</strain>
    </source>
</reference>
<sequence length="1099" mass="122384">MSGLEILGAVASVAQLAGVVCAISKQLYEVADALSTAPSDIKDLAHDLEIFHEELVLHAQLVTEENARYSNQIIRLTTKIIGRCAEICIKIDKILKRLRSCSVWAKIKWIYKEKEIVKLLTRLRDLKLSLMRVLSLLTSAKADYMMNALGVTKPSVFEGAEDAGLSEETIADIEETRQKLACISIGRSSPQTKVSVHSELELQHVHHGSGPTSAPESPLPSRKAATVKLPKPSPSSLGWTVFEDRLKRYGFVVIEGEEPYFKLLPKETVTESTPVMVYLDKPHDAVEGIFPCMYPGGCNGNHSFFVPGDLERHYRMVHSGNGESQVGLSQTTGKLATANEVVKRKPLPHINHKATSRNNLPKNDPNTNLILNSSFGSASRSDDSTSAITAPTPNRPMQHALGLVRSFDSAVTHQALKSNPGEHLSGQEVMPIGTTSIHAENTSRKEMPQGTTNEIWKQEMIQSAIKHFGMTREHAEYWALTLPVPTTGTVSNKAQGGSYSWPDYVPHIAEGYASLPGYAPLPGASTPTGFQQDLPSDLRSRKVIERERNGRLPLSARTNEYFLPKNGINRKVITADICRYLGNDALVRPGTYESPETRQVHEGYYITAWRPLTTAMVKDLKADSTRYEQDLRATASQGHSRNVALATSVSSSRQYYGPTISSGGFLGRGAYTHPTSSYLASPELGTRDSQGYDSADQYPESGNSYCQSPAEKNYVSGANMESIRRFPSALQLASRAPASRPPSVAVLIDYMGGFQHSNTARKLPNEPLSLWVEEDSIIGGTHLEVNMEKDNNKENMEKDAREEEEVEEEPVEKNNVHSPYGNDGTFVSSNLRAFQLWRHAFQRLQEQWAVGAWRSPASTLSLVDSEVAHREADRLLSLLALSEDRPSADIEDQTMLSVKALESVLAISSIIKVMKSTLKFKVGSFVWTWFCSVLGEIVTYDQEHFKKRSDRILPHAAVIATLIARYNIMENIYTEWPDMTLDPILEDSLINMCFLVLCYLCQLSLYHESRKSTSEEDEVLRKLDEYVVEIQRADDVCRKYTVKVFDLGVSNMVHPVEDVSEEEEEYSTPALKHHIKRRISDAGNDRLGTKRPYIRTRAD</sequence>
<evidence type="ECO:0000313" key="2">
    <source>
        <dbReference type="EMBL" id="TVY56375.1"/>
    </source>
</evidence>
<feature type="region of interest" description="Disordered" evidence="1">
    <location>
        <begin position="791"/>
        <end position="822"/>
    </location>
</feature>
<evidence type="ECO:0000313" key="3">
    <source>
        <dbReference type="Proteomes" id="UP000481288"/>
    </source>
</evidence>
<feature type="region of interest" description="Disordered" evidence="1">
    <location>
        <begin position="375"/>
        <end position="395"/>
    </location>
</feature>
<comment type="caution">
    <text evidence="2">The sequence shown here is derived from an EMBL/GenBank/DDBJ whole genome shotgun (WGS) entry which is preliminary data.</text>
</comment>
<dbReference type="Proteomes" id="UP000481288">
    <property type="component" value="Unassembled WGS sequence"/>
</dbReference>